<dbReference type="EMBL" id="CP102382">
    <property type="protein sequence ID" value="UUV22375.1"/>
    <property type="molecule type" value="Genomic_DNA"/>
</dbReference>
<name>A0ABY5NUW7_9FLAO</name>
<reference evidence="1 2" key="1">
    <citation type="submission" date="2022-08" db="EMBL/GenBank/DDBJ databases">
        <title>Myroides zhujiangensis sp. nov., a novel bacterium isolated from sediment in the Pearl River Estuary.</title>
        <authorList>
            <person name="Cui L."/>
        </authorList>
    </citation>
    <scope>NUCLEOTIDE SEQUENCE [LARGE SCALE GENOMIC DNA]</scope>
    <source>
        <strain evidence="1 2">SCSIO 72103</strain>
    </source>
</reference>
<dbReference type="RefSeq" id="WP_257500292.1">
    <property type="nucleotide sequence ID" value="NZ_CP102382.1"/>
</dbReference>
<gene>
    <name evidence="1" type="ORF">NPX36_04870</name>
</gene>
<dbReference type="Proteomes" id="UP001317001">
    <property type="component" value="Chromosome"/>
</dbReference>
<keyword evidence="2" id="KW-1185">Reference proteome</keyword>
<sequence length="264" mass="31036">MSPNESALVTRWESFVQKTQQRFDETLTESTQLLIEQLQDTDYDYQTVFRTWSAVKNQIFQLIDTIDNAWNHKVEPLLKKEGDAWYTVRLSVGDIENNLHQRLEVHDLYIQGKLSELQYQHLLPNVNKDYNCTQCGAIVRINPKIFRAQYITCNACNTTNTIDLETNYVHLVHQLESIAAYQNLELFKTMQSALAELQAERPPAPEHLWNAYQTAYENYQNAKLESLQTLRTLSEEEVQTKREKFQNELNEFINIQKHNKYGEN</sequence>
<evidence type="ECO:0000313" key="1">
    <source>
        <dbReference type="EMBL" id="UUV22375.1"/>
    </source>
</evidence>
<organism evidence="1 2">
    <name type="scientific">Paenimyroides aestuarii</name>
    <dbReference type="NCBI Taxonomy" id="2968490"/>
    <lineage>
        <taxon>Bacteria</taxon>
        <taxon>Pseudomonadati</taxon>
        <taxon>Bacteroidota</taxon>
        <taxon>Flavobacteriia</taxon>
        <taxon>Flavobacteriales</taxon>
        <taxon>Flavobacteriaceae</taxon>
        <taxon>Paenimyroides</taxon>
    </lineage>
</organism>
<protein>
    <submittedName>
        <fullName evidence="1">Uncharacterized protein</fullName>
    </submittedName>
</protein>
<evidence type="ECO:0000313" key="2">
    <source>
        <dbReference type="Proteomes" id="UP001317001"/>
    </source>
</evidence>
<proteinExistence type="predicted"/>
<accession>A0ABY5NUW7</accession>